<feature type="transmembrane region" description="Helical" evidence="1">
    <location>
        <begin position="36"/>
        <end position="54"/>
    </location>
</feature>
<dbReference type="EMBL" id="MGGR01000016">
    <property type="protein sequence ID" value="OGM33624.1"/>
    <property type="molecule type" value="Genomic_DNA"/>
</dbReference>
<reference evidence="2 3" key="1">
    <citation type="journal article" date="2016" name="Nat. Commun.">
        <title>Thousands of microbial genomes shed light on interconnected biogeochemical processes in an aquifer system.</title>
        <authorList>
            <person name="Anantharaman K."/>
            <person name="Brown C.T."/>
            <person name="Hug L.A."/>
            <person name="Sharon I."/>
            <person name="Castelle C.J."/>
            <person name="Probst A.J."/>
            <person name="Thomas B.C."/>
            <person name="Singh A."/>
            <person name="Wilkins M.J."/>
            <person name="Karaoz U."/>
            <person name="Brodie E.L."/>
            <person name="Williams K.H."/>
            <person name="Hubbard S.S."/>
            <person name="Banfield J.F."/>
        </authorList>
    </citation>
    <scope>NUCLEOTIDE SEQUENCE [LARGE SCALE GENOMIC DNA]</scope>
</reference>
<accession>A0A1F7Z2D4</accession>
<feature type="transmembrane region" description="Helical" evidence="1">
    <location>
        <begin position="297"/>
        <end position="313"/>
    </location>
</feature>
<keyword evidence="1" id="KW-0472">Membrane</keyword>
<feature type="transmembrane region" description="Helical" evidence="1">
    <location>
        <begin position="89"/>
        <end position="121"/>
    </location>
</feature>
<evidence type="ECO:0000313" key="3">
    <source>
        <dbReference type="Proteomes" id="UP000177169"/>
    </source>
</evidence>
<evidence type="ECO:0008006" key="4">
    <source>
        <dbReference type="Google" id="ProtNLM"/>
    </source>
</evidence>
<keyword evidence="1" id="KW-0812">Transmembrane</keyword>
<feature type="transmembrane region" description="Helical" evidence="1">
    <location>
        <begin position="165"/>
        <end position="183"/>
    </location>
</feature>
<organism evidence="2 3">
    <name type="scientific">Candidatus Woesebacteria bacterium RIFCSPHIGHO2_02_FULL_39_13</name>
    <dbReference type="NCBI Taxonomy" id="1802505"/>
    <lineage>
        <taxon>Bacteria</taxon>
        <taxon>Candidatus Woeseibacteriota</taxon>
    </lineage>
</organism>
<dbReference type="STRING" id="1802505.A3D01_01580"/>
<feature type="transmembrane region" description="Helical" evidence="1">
    <location>
        <begin position="235"/>
        <end position="259"/>
    </location>
</feature>
<feature type="transmembrane region" description="Helical" evidence="1">
    <location>
        <begin position="319"/>
        <end position="339"/>
    </location>
</feature>
<feature type="transmembrane region" description="Helical" evidence="1">
    <location>
        <begin position="195"/>
        <end position="223"/>
    </location>
</feature>
<comment type="caution">
    <text evidence="2">The sequence shown here is derived from an EMBL/GenBank/DDBJ whole genome shotgun (WGS) entry which is preliminary data.</text>
</comment>
<dbReference type="AlphaFoldDB" id="A0A1F7Z2D4"/>
<evidence type="ECO:0000313" key="2">
    <source>
        <dbReference type="EMBL" id="OGM33624.1"/>
    </source>
</evidence>
<dbReference type="Proteomes" id="UP000177169">
    <property type="component" value="Unassembled WGS sequence"/>
</dbReference>
<protein>
    <recommendedName>
        <fullName evidence="4">Glycosyltransferase RgtA/B/C/D-like domain-containing protein</fullName>
    </recommendedName>
</protein>
<proteinExistence type="predicted"/>
<gene>
    <name evidence="2" type="ORF">A3D01_01580</name>
</gene>
<keyword evidence="1" id="KW-1133">Transmembrane helix</keyword>
<feature type="transmembrane region" description="Helical" evidence="1">
    <location>
        <begin position="346"/>
        <end position="364"/>
    </location>
</feature>
<name>A0A1F7Z2D4_9BACT</name>
<evidence type="ECO:0000256" key="1">
    <source>
        <dbReference type="SAM" id="Phobius"/>
    </source>
</evidence>
<feature type="transmembrane region" description="Helical" evidence="1">
    <location>
        <begin position="370"/>
        <end position="389"/>
    </location>
</feature>
<sequence length="536" mass="61626">MAQNQTFVINWIYKQMSARNKNWLLGFLNDKLHTPTWLFILLIIVFILRIPSFFEPYSYGDEMIYLTLGEAIRRGIPLYSGIHDNKPPLLYILAAIAGSLFWFKAILAIWSLVTIFLFWKLSIAMFPSGPETLKGRRPKKESLQKISTIIFALLITIPLLEGNIINAELFMIAPTIIAFLIILTRELNFKNIFTAGLFFSFATLFKIPAIFDIPAVIILWLVIPKKYSLVTLKKIGLRVIYLGLGFIIPIALTFVWYTLRGAFKEYLIAAYLQNVGYLSSFRPGDVAKPFLERNGPLLLRFGIASLGLLIMFLKRRKLSPQFIFITSWLLMTLFAVTLSERPYPHYLIQSVGPISLLLGILFTLRNIEQLLVILPLTLTLYVPVYYRFWHYPTLPYYTRFVNFALGKITKDQYLSTFGGQVQRNYKIANYILSLTKPEEKVFIWGDSSPIYALSRRLPPGKYVADYHIKDFSNLVEVMNNLRNSPPVLIVILPNSNPFSDLIIFLRNNYGLVEIIDSAQIWKLLGPNLRGLNNYGQ</sequence>